<dbReference type="Pfam" id="PF08238">
    <property type="entry name" value="Sel1"/>
    <property type="match status" value="3"/>
</dbReference>
<dbReference type="InterPro" id="IPR006597">
    <property type="entry name" value="Sel1-like"/>
</dbReference>
<keyword evidence="1" id="KW-1133">Transmembrane helix</keyword>
<gene>
    <name evidence="2" type="ORF">M622_14440</name>
</gene>
<protein>
    <recommendedName>
        <fullName evidence="4">Sel1 repeat family protein</fullName>
    </recommendedName>
</protein>
<dbReference type="InterPro" id="IPR050767">
    <property type="entry name" value="Sel1_AlgK"/>
</dbReference>
<evidence type="ECO:0008006" key="4">
    <source>
        <dbReference type="Google" id="ProtNLM"/>
    </source>
</evidence>
<name>S9ZM74_9RHOO</name>
<keyword evidence="3" id="KW-1185">Reference proteome</keyword>
<dbReference type="InterPro" id="IPR011990">
    <property type="entry name" value="TPR-like_helical_dom_sf"/>
</dbReference>
<dbReference type="Gene3D" id="1.25.40.10">
    <property type="entry name" value="Tetratricopeptide repeat domain"/>
    <property type="match status" value="1"/>
</dbReference>
<feature type="transmembrane region" description="Helical" evidence="1">
    <location>
        <begin position="30"/>
        <end position="51"/>
    </location>
</feature>
<dbReference type="AlphaFoldDB" id="S9ZM74"/>
<dbReference type="SUPFAM" id="SSF81901">
    <property type="entry name" value="HCP-like"/>
    <property type="match status" value="1"/>
</dbReference>
<dbReference type="eggNOG" id="COG0790">
    <property type="taxonomic scope" value="Bacteria"/>
</dbReference>
<evidence type="ECO:0000256" key="1">
    <source>
        <dbReference type="SAM" id="Phobius"/>
    </source>
</evidence>
<dbReference type="PANTHER" id="PTHR11102">
    <property type="entry name" value="SEL-1-LIKE PROTEIN"/>
    <property type="match status" value="1"/>
</dbReference>
<comment type="caution">
    <text evidence="2">The sequence shown here is derived from an EMBL/GenBank/DDBJ whole genome shotgun (WGS) entry which is preliminary data.</text>
</comment>
<proteinExistence type="predicted"/>
<dbReference type="Proteomes" id="UP000015455">
    <property type="component" value="Unassembled WGS sequence"/>
</dbReference>
<organism evidence="2 3">
    <name type="scientific">Thauera terpenica 58Eu</name>
    <dbReference type="NCBI Taxonomy" id="1348657"/>
    <lineage>
        <taxon>Bacteria</taxon>
        <taxon>Pseudomonadati</taxon>
        <taxon>Pseudomonadota</taxon>
        <taxon>Betaproteobacteria</taxon>
        <taxon>Rhodocyclales</taxon>
        <taxon>Zoogloeaceae</taxon>
        <taxon>Thauera</taxon>
    </lineage>
</organism>
<dbReference type="PATRIC" id="fig|1348657.5.peg.1770"/>
<dbReference type="PANTHER" id="PTHR11102:SF160">
    <property type="entry name" value="ERAD-ASSOCIATED E3 UBIQUITIN-PROTEIN LIGASE COMPONENT HRD3"/>
    <property type="match status" value="1"/>
</dbReference>
<dbReference type="STRING" id="1348657.M622_14440"/>
<sequence length="238" mass="24799">MYPYRCTVCSHRFIAPAGAAHSSAGGRHPLLTAVAAAVVIGVVAGIIGLLWPEAQQAEQVIAPVATPDAPADGAHPSVEAARAGDPEAQYRVGRAALNDIARGKEATSEGLAWLTQAAEGGHSAAMLKLGKLYRNGVGVPQNYEFAEKWVRAAAEAGNSEAMVELGRFYRAGVGIKADAVKAYVWFNRAAAAMNMEGVHERDIIGLKLSAEDLKAAQAESLAAELESPATAREALASD</sequence>
<dbReference type="SMART" id="SM00671">
    <property type="entry name" value="SEL1"/>
    <property type="match status" value="3"/>
</dbReference>
<keyword evidence="1" id="KW-0472">Membrane</keyword>
<keyword evidence="1" id="KW-0812">Transmembrane</keyword>
<evidence type="ECO:0000313" key="2">
    <source>
        <dbReference type="EMBL" id="EPZ15706.1"/>
    </source>
</evidence>
<accession>S9ZM74</accession>
<evidence type="ECO:0000313" key="3">
    <source>
        <dbReference type="Proteomes" id="UP000015455"/>
    </source>
</evidence>
<dbReference type="EMBL" id="ATJV01000051">
    <property type="protein sequence ID" value="EPZ15706.1"/>
    <property type="molecule type" value="Genomic_DNA"/>
</dbReference>
<reference evidence="2 3" key="1">
    <citation type="submission" date="2013-06" db="EMBL/GenBank/DDBJ databases">
        <title>Draft genome sequence of Thauera terpenica.</title>
        <authorList>
            <person name="Liu B."/>
            <person name="Frostegard A.H."/>
            <person name="Shapleigh J.P."/>
        </authorList>
    </citation>
    <scope>NUCLEOTIDE SEQUENCE [LARGE SCALE GENOMIC DNA]</scope>
    <source>
        <strain evidence="2 3">58Eu</strain>
    </source>
</reference>